<evidence type="ECO:0000256" key="6">
    <source>
        <dbReference type="ARBA" id="ARBA00023002"/>
    </source>
</evidence>
<evidence type="ECO:0000313" key="13">
    <source>
        <dbReference type="Proteomes" id="UP000559027"/>
    </source>
</evidence>
<dbReference type="GO" id="GO:0016705">
    <property type="term" value="F:oxidoreductase activity, acting on paired donors, with incorporation or reduction of molecular oxygen"/>
    <property type="evidence" value="ECO:0007669"/>
    <property type="project" value="InterPro"/>
</dbReference>
<keyword evidence="6 10" id="KW-0560">Oxidoreductase</keyword>
<evidence type="ECO:0000256" key="3">
    <source>
        <dbReference type="ARBA" id="ARBA00010617"/>
    </source>
</evidence>
<feature type="binding site" description="axial binding residue" evidence="9">
    <location>
        <position position="439"/>
    </location>
    <ligand>
        <name>heme</name>
        <dbReference type="ChEBI" id="CHEBI:30413"/>
    </ligand>
    <ligandPart>
        <name>Fe</name>
        <dbReference type="ChEBI" id="CHEBI:18248"/>
    </ligandPart>
</feature>
<evidence type="ECO:0000256" key="2">
    <source>
        <dbReference type="ARBA" id="ARBA00005179"/>
    </source>
</evidence>
<dbReference type="CDD" id="cd11065">
    <property type="entry name" value="CYP64-like"/>
    <property type="match status" value="1"/>
</dbReference>
<evidence type="ECO:0008006" key="14">
    <source>
        <dbReference type="Google" id="ProtNLM"/>
    </source>
</evidence>
<dbReference type="Proteomes" id="UP000559027">
    <property type="component" value="Unassembled WGS sequence"/>
</dbReference>
<evidence type="ECO:0000313" key="12">
    <source>
        <dbReference type="EMBL" id="KAF5349123.1"/>
    </source>
</evidence>
<organism evidence="12 13">
    <name type="scientific">Leucocoprinus leucothites</name>
    <dbReference type="NCBI Taxonomy" id="201217"/>
    <lineage>
        <taxon>Eukaryota</taxon>
        <taxon>Fungi</taxon>
        <taxon>Dikarya</taxon>
        <taxon>Basidiomycota</taxon>
        <taxon>Agaricomycotina</taxon>
        <taxon>Agaricomycetes</taxon>
        <taxon>Agaricomycetidae</taxon>
        <taxon>Agaricales</taxon>
        <taxon>Agaricineae</taxon>
        <taxon>Agaricaceae</taxon>
        <taxon>Leucocoprinus</taxon>
    </lineage>
</organism>
<comment type="caution">
    <text evidence="12">The sequence shown here is derived from an EMBL/GenBank/DDBJ whole genome shotgun (WGS) entry which is preliminary data.</text>
</comment>
<dbReference type="InterPro" id="IPR050364">
    <property type="entry name" value="Cytochrome_P450_fung"/>
</dbReference>
<dbReference type="EMBL" id="JAACJO010000017">
    <property type="protein sequence ID" value="KAF5349123.1"/>
    <property type="molecule type" value="Genomic_DNA"/>
</dbReference>
<dbReference type="PANTHER" id="PTHR46300">
    <property type="entry name" value="P450, PUTATIVE (EUROFUNG)-RELATED-RELATED"/>
    <property type="match status" value="1"/>
</dbReference>
<keyword evidence="13" id="KW-1185">Reference proteome</keyword>
<dbReference type="PANTHER" id="PTHR46300:SF7">
    <property type="entry name" value="P450, PUTATIVE (EUROFUNG)-RELATED"/>
    <property type="match status" value="1"/>
</dbReference>
<evidence type="ECO:0000256" key="8">
    <source>
        <dbReference type="ARBA" id="ARBA00023033"/>
    </source>
</evidence>
<dbReference type="PRINTS" id="PR00385">
    <property type="entry name" value="P450"/>
</dbReference>
<evidence type="ECO:0000256" key="4">
    <source>
        <dbReference type="ARBA" id="ARBA00022617"/>
    </source>
</evidence>
<comment type="similarity">
    <text evidence="3 10">Belongs to the cytochrome P450 family.</text>
</comment>
<dbReference type="InterPro" id="IPR002401">
    <property type="entry name" value="Cyt_P450_E_grp-I"/>
</dbReference>
<protein>
    <recommendedName>
        <fullName evidence="14">Cytochrome P450</fullName>
    </recommendedName>
</protein>
<dbReference type="PRINTS" id="PR00463">
    <property type="entry name" value="EP450I"/>
</dbReference>
<keyword evidence="5 9" id="KW-0479">Metal-binding</keyword>
<dbReference type="GO" id="GO:0020037">
    <property type="term" value="F:heme binding"/>
    <property type="evidence" value="ECO:0007669"/>
    <property type="project" value="InterPro"/>
</dbReference>
<feature type="signal peptide" evidence="11">
    <location>
        <begin position="1"/>
        <end position="24"/>
    </location>
</feature>
<dbReference type="InterPro" id="IPR017972">
    <property type="entry name" value="Cyt_P450_CS"/>
</dbReference>
<gene>
    <name evidence="12" type="ORF">D9756_009490</name>
</gene>
<dbReference type="GO" id="GO:0005506">
    <property type="term" value="F:iron ion binding"/>
    <property type="evidence" value="ECO:0007669"/>
    <property type="project" value="InterPro"/>
</dbReference>
<evidence type="ECO:0000256" key="7">
    <source>
        <dbReference type="ARBA" id="ARBA00023004"/>
    </source>
</evidence>
<evidence type="ECO:0000256" key="11">
    <source>
        <dbReference type="SAM" id="SignalP"/>
    </source>
</evidence>
<proteinExistence type="inferred from homology"/>
<comment type="cofactor">
    <cofactor evidence="1 9">
        <name>heme</name>
        <dbReference type="ChEBI" id="CHEBI:30413"/>
    </cofactor>
</comment>
<evidence type="ECO:0000256" key="9">
    <source>
        <dbReference type="PIRSR" id="PIRSR602401-1"/>
    </source>
</evidence>
<accession>A0A8H5FUF1</accession>
<dbReference type="OrthoDB" id="2789670at2759"/>
<dbReference type="Gene3D" id="1.10.630.10">
    <property type="entry name" value="Cytochrome P450"/>
    <property type="match status" value="1"/>
</dbReference>
<evidence type="ECO:0000256" key="1">
    <source>
        <dbReference type="ARBA" id="ARBA00001971"/>
    </source>
</evidence>
<keyword evidence="7 9" id="KW-0408">Iron</keyword>
<name>A0A8H5FUF1_9AGAR</name>
<evidence type="ECO:0000256" key="5">
    <source>
        <dbReference type="ARBA" id="ARBA00022723"/>
    </source>
</evidence>
<dbReference type="SUPFAM" id="SSF48264">
    <property type="entry name" value="Cytochrome P450"/>
    <property type="match status" value="1"/>
</dbReference>
<sequence>MNKLDVWVSLLMVVLYCLLKRWKRQPLAPGPPGYPIIGNLFDMPTKSSYLTFTEWAKKYDSEILNINVCGTNIVILNSLRLITELFDKRSAIYSSRPQFTMISDLMGWGFLFSSMPYDDHWRRRRRLFQRFFPASRASELQPQQRTHVRRLLPRLMDPKQNFAQSLRHFTGGVAITLAYGIDVKPANDPFIDVSERAISLLNQASAPGKYLVDIIPLLKYVPDWFPGAQFKRDAKEWRKVTMRFREAPFRATKRDMDMGVASPSYTATCLENINANTMQERLAREEEVKDTAAIFFGGGTDTTMSVLLTFMLAMTRYPSAQLKAQEELDKVVGPDRLPDFRDSPNLPYLNALLREVMRWHPTAPSAVPHSTTEDDICDGYFIPKGSIVIPNNWAVLQDANTYPNPTYFDPQRFLTSSGKLDPDVINPADVIFGFGRRACPGAHMARSTMFITAACILHTMSISWPSSERTRPSDVKFSDSLFPTLNHSPV</sequence>
<dbReference type="Pfam" id="PF00067">
    <property type="entry name" value="p450"/>
    <property type="match status" value="1"/>
</dbReference>
<dbReference type="InterPro" id="IPR036396">
    <property type="entry name" value="Cyt_P450_sf"/>
</dbReference>
<keyword evidence="11" id="KW-0732">Signal</keyword>
<evidence type="ECO:0000256" key="10">
    <source>
        <dbReference type="RuleBase" id="RU000461"/>
    </source>
</evidence>
<keyword evidence="4 9" id="KW-0349">Heme</keyword>
<comment type="pathway">
    <text evidence="2">Secondary metabolite biosynthesis.</text>
</comment>
<dbReference type="PROSITE" id="PS00086">
    <property type="entry name" value="CYTOCHROME_P450"/>
    <property type="match status" value="1"/>
</dbReference>
<dbReference type="InterPro" id="IPR001128">
    <property type="entry name" value="Cyt_P450"/>
</dbReference>
<dbReference type="AlphaFoldDB" id="A0A8H5FUF1"/>
<feature type="chain" id="PRO_5034064029" description="Cytochrome P450" evidence="11">
    <location>
        <begin position="25"/>
        <end position="490"/>
    </location>
</feature>
<keyword evidence="8 10" id="KW-0503">Monooxygenase</keyword>
<dbReference type="GO" id="GO:0004497">
    <property type="term" value="F:monooxygenase activity"/>
    <property type="evidence" value="ECO:0007669"/>
    <property type="project" value="UniProtKB-KW"/>
</dbReference>
<reference evidence="12 13" key="1">
    <citation type="journal article" date="2020" name="ISME J.">
        <title>Uncovering the hidden diversity of litter-decomposition mechanisms in mushroom-forming fungi.</title>
        <authorList>
            <person name="Floudas D."/>
            <person name="Bentzer J."/>
            <person name="Ahren D."/>
            <person name="Johansson T."/>
            <person name="Persson P."/>
            <person name="Tunlid A."/>
        </authorList>
    </citation>
    <scope>NUCLEOTIDE SEQUENCE [LARGE SCALE GENOMIC DNA]</scope>
    <source>
        <strain evidence="12 13">CBS 146.42</strain>
    </source>
</reference>